<evidence type="ECO:0000256" key="1">
    <source>
        <dbReference type="SAM" id="Phobius"/>
    </source>
</evidence>
<name>A0A5C3P5G1_9APHY</name>
<dbReference type="Proteomes" id="UP000308197">
    <property type="component" value="Unassembled WGS sequence"/>
</dbReference>
<keyword evidence="3" id="KW-1185">Reference proteome</keyword>
<protein>
    <submittedName>
        <fullName evidence="2">Uncharacterized protein</fullName>
    </submittedName>
</protein>
<keyword evidence="1" id="KW-1133">Transmembrane helix</keyword>
<feature type="transmembrane region" description="Helical" evidence="1">
    <location>
        <begin position="89"/>
        <end position="114"/>
    </location>
</feature>
<keyword evidence="1" id="KW-0812">Transmembrane</keyword>
<gene>
    <name evidence="2" type="ORF">K466DRAFT_357400</name>
</gene>
<sequence length="122" mass="13534">MWCGPAWCVFPSPCTFIHPIFVCEGAQTRGAYPLEMASNRFLLESDQASWTPEAVSPSSVEQHMCDAVMTSEDADRGEIASTPSRYRHVLLIVYVFSAALDVWCLLLPVLASAARPRVLLSW</sequence>
<organism evidence="2 3">
    <name type="scientific">Polyporus arcularius HHB13444</name>
    <dbReference type="NCBI Taxonomy" id="1314778"/>
    <lineage>
        <taxon>Eukaryota</taxon>
        <taxon>Fungi</taxon>
        <taxon>Dikarya</taxon>
        <taxon>Basidiomycota</taxon>
        <taxon>Agaricomycotina</taxon>
        <taxon>Agaricomycetes</taxon>
        <taxon>Polyporales</taxon>
        <taxon>Polyporaceae</taxon>
        <taxon>Polyporus</taxon>
    </lineage>
</organism>
<reference evidence="2 3" key="1">
    <citation type="journal article" date="2019" name="Nat. Ecol. Evol.">
        <title>Megaphylogeny resolves global patterns of mushroom evolution.</title>
        <authorList>
            <person name="Varga T."/>
            <person name="Krizsan K."/>
            <person name="Foldi C."/>
            <person name="Dima B."/>
            <person name="Sanchez-Garcia M."/>
            <person name="Sanchez-Ramirez S."/>
            <person name="Szollosi G.J."/>
            <person name="Szarkandi J.G."/>
            <person name="Papp V."/>
            <person name="Albert L."/>
            <person name="Andreopoulos W."/>
            <person name="Angelini C."/>
            <person name="Antonin V."/>
            <person name="Barry K.W."/>
            <person name="Bougher N.L."/>
            <person name="Buchanan P."/>
            <person name="Buyck B."/>
            <person name="Bense V."/>
            <person name="Catcheside P."/>
            <person name="Chovatia M."/>
            <person name="Cooper J."/>
            <person name="Damon W."/>
            <person name="Desjardin D."/>
            <person name="Finy P."/>
            <person name="Geml J."/>
            <person name="Haridas S."/>
            <person name="Hughes K."/>
            <person name="Justo A."/>
            <person name="Karasinski D."/>
            <person name="Kautmanova I."/>
            <person name="Kiss B."/>
            <person name="Kocsube S."/>
            <person name="Kotiranta H."/>
            <person name="LaButti K.M."/>
            <person name="Lechner B.E."/>
            <person name="Liimatainen K."/>
            <person name="Lipzen A."/>
            <person name="Lukacs Z."/>
            <person name="Mihaltcheva S."/>
            <person name="Morgado L.N."/>
            <person name="Niskanen T."/>
            <person name="Noordeloos M.E."/>
            <person name="Ohm R.A."/>
            <person name="Ortiz-Santana B."/>
            <person name="Ovrebo C."/>
            <person name="Racz N."/>
            <person name="Riley R."/>
            <person name="Savchenko A."/>
            <person name="Shiryaev A."/>
            <person name="Soop K."/>
            <person name="Spirin V."/>
            <person name="Szebenyi C."/>
            <person name="Tomsovsky M."/>
            <person name="Tulloss R.E."/>
            <person name="Uehling J."/>
            <person name="Grigoriev I.V."/>
            <person name="Vagvolgyi C."/>
            <person name="Papp T."/>
            <person name="Martin F.M."/>
            <person name="Miettinen O."/>
            <person name="Hibbett D.S."/>
            <person name="Nagy L.G."/>
        </authorList>
    </citation>
    <scope>NUCLEOTIDE SEQUENCE [LARGE SCALE GENOMIC DNA]</scope>
    <source>
        <strain evidence="2 3">HHB13444</strain>
    </source>
</reference>
<evidence type="ECO:0000313" key="2">
    <source>
        <dbReference type="EMBL" id="TFK81033.1"/>
    </source>
</evidence>
<dbReference type="AlphaFoldDB" id="A0A5C3P5G1"/>
<keyword evidence="1" id="KW-0472">Membrane</keyword>
<dbReference type="EMBL" id="ML211665">
    <property type="protein sequence ID" value="TFK81033.1"/>
    <property type="molecule type" value="Genomic_DNA"/>
</dbReference>
<dbReference type="InParanoid" id="A0A5C3P5G1"/>
<accession>A0A5C3P5G1</accession>
<proteinExistence type="predicted"/>
<evidence type="ECO:0000313" key="3">
    <source>
        <dbReference type="Proteomes" id="UP000308197"/>
    </source>
</evidence>